<dbReference type="InterPro" id="IPR038614">
    <property type="entry name" value="GK_N_sf"/>
</dbReference>
<protein>
    <recommendedName>
        <fullName evidence="5">Glycerate kinase</fullName>
    </recommendedName>
</protein>
<evidence type="ECO:0000259" key="1">
    <source>
        <dbReference type="Pfam" id="PF05161"/>
    </source>
</evidence>
<name>A0A1G1Z936_9BACT</name>
<dbReference type="InterPro" id="IPR037035">
    <property type="entry name" value="GK-like_C_sf"/>
</dbReference>
<dbReference type="SUPFAM" id="SSF82544">
    <property type="entry name" value="GckA/TtuD-like"/>
    <property type="match status" value="1"/>
</dbReference>
<dbReference type="Pfam" id="PF05161">
    <property type="entry name" value="MOFRL"/>
    <property type="match status" value="1"/>
</dbReference>
<evidence type="ECO:0000313" key="4">
    <source>
        <dbReference type="Proteomes" id="UP000176571"/>
    </source>
</evidence>
<dbReference type="InterPro" id="IPR039760">
    <property type="entry name" value="MOFRL_protein"/>
</dbReference>
<dbReference type="Pfam" id="PF13660">
    <property type="entry name" value="DUF4147"/>
    <property type="match status" value="1"/>
</dbReference>
<feature type="domain" description="MOFRL" evidence="1">
    <location>
        <begin position="319"/>
        <end position="420"/>
    </location>
</feature>
<dbReference type="STRING" id="1797693.A3F99_01105"/>
<dbReference type="Gene3D" id="3.40.1480.10">
    <property type="entry name" value="MOFRL domain"/>
    <property type="match status" value="1"/>
</dbReference>
<evidence type="ECO:0000259" key="2">
    <source>
        <dbReference type="Pfam" id="PF13660"/>
    </source>
</evidence>
<organism evidence="3 4">
    <name type="scientific">Candidatus Colwellbacteria bacterium RIFCSPLOWO2_12_FULL_43_11</name>
    <dbReference type="NCBI Taxonomy" id="1797693"/>
    <lineage>
        <taxon>Bacteria</taxon>
        <taxon>Candidatus Colwelliibacteriota</taxon>
    </lineage>
</organism>
<dbReference type="InterPro" id="IPR025286">
    <property type="entry name" value="MOFRL_assoc_dom"/>
</dbReference>
<dbReference type="EMBL" id="MHJB01000020">
    <property type="protein sequence ID" value="OGY61155.1"/>
    <property type="molecule type" value="Genomic_DNA"/>
</dbReference>
<comment type="caution">
    <text evidence="3">The sequence shown here is derived from an EMBL/GenBank/DDBJ whole genome shotgun (WGS) entry which is preliminary data.</text>
</comment>
<feature type="domain" description="MOFRL-associated" evidence="2">
    <location>
        <begin position="20"/>
        <end position="242"/>
    </location>
</feature>
<dbReference type="GO" id="GO:0005737">
    <property type="term" value="C:cytoplasm"/>
    <property type="evidence" value="ECO:0007669"/>
    <property type="project" value="TreeGrafter"/>
</dbReference>
<dbReference type="PANTHER" id="PTHR12227">
    <property type="entry name" value="GLYCERATE KINASE"/>
    <property type="match status" value="1"/>
</dbReference>
<reference evidence="3 4" key="1">
    <citation type="journal article" date="2016" name="Nat. Commun.">
        <title>Thousands of microbial genomes shed light on interconnected biogeochemical processes in an aquifer system.</title>
        <authorList>
            <person name="Anantharaman K."/>
            <person name="Brown C.T."/>
            <person name="Hug L.A."/>
            <person name="Sharon I."/>
            <person name="Castelle C.J."/>
            <person name="Probst A.J."/>
            <person name="Thomas B.C."/>
            <person name="Singh A."/>
            <person name="Wilkins M.J."/>
            <person name="Karaoz U."/>
            <person name="Brodie E.L."/>
            <person name="Williams K.H."/>
            <person name="Hubbard S.S."/>
            <person name="Banfield J.F."/>
        </authorList>
    </citation>
    <scope>NUCLEOTIDE SEQUENCE [LARGE SCALE GENOMIC DNA]</scope>
</reference>
<gene>
    <name evidence="3" type="ORF">A3F99_01105</name>
</gene>
<evidence type="ECO:0008006" key="5">
    <source>
        <dbReference type="Google" id="ProtNLM"/>
    </source>
</evidence>
<accession>A0A1G1Z936</accession>
<dbReference type="PANTHER" id="PTHR12227:SF0">
    <property type="entry name" value="GLYCERATE KINASE"/>
    <property type="match status" value="1"/>
</dbReference>
<dbReference type="Proteomes" id="UP000176571">
    <property type="component" value="Unassembled WGS sequence"/>
</dbReference>
<dbReference type="Gene3D" id="3.40.50.10180">
    <property type="entry name" value="Glycerate kinase, MOFRL-like N-terminal domain"/>
    <property type="match status" value="1"/>
</dbReference>
<dbReference type="AlphaFoldDB" id="A0A1G1Z936"/>
<sequence length="427" mass="46197">MKIKNFDSLSVSPTRHKALLIAEAGLEAIDTTEAIITNVKVRGDNLNIVGRKYSLNQIGRVFVVGVGKCALEAGVALEKILGDHLHGGIIIDVKNGGYLKKLKYFKGTHPLTSEDNVKATREIVNLLNKLNEDDFLIFVISGGGSALLSYPEDFSYKEEVEVFKSLTKAGATIQELNTVRKHMSLARGGFLAKYAYPIQSVGLIFSDVTGDDMGFIASGPTVKDDTTIDAAAAILAKYDIFDTCNIENCGLIETPKENKFFEKINNVVVVSNAIALRAMEKKAKELGLESEIYHDMKGEAGEVGLKIVADLQKSSSKKVLLYGGETTVIIKGNGRGGRNLHLAAAALQKIKSKEIIISLASDGRDNGDFAGAICDIITKDAVKKKDLNISQFLKNNDTYPLFEKVGNYIFTGDTGSNVSDLVIAIKV</sequence>
<dbReference type="InterPro" id="IPR007835">
    <property type="entry name" value="MOFRL"/>
</dbReference>
<dbReference type="GO" id="GO:0008887">
    <property type="term" value="F:glycerate kinase activity"/>
    <property type="evidence" value="ECO:0007669"/>
    <property type="project" value="InterPro"/>
</dbReference>
<proteinExistence type="predicted"/>
<evidence type="ECO:0000313" key="3">
    <source>
        <dbReference type="EMBL" id="OGY61155.1"/>
    </source>
</evidence>